<reference evidence="1" key="2">
    <citation type="submission" date="2023-06" db="EMBL/GenBank/DDBJ databases">
        <authorList>
            <person name="Kobayashi Y."/>
            <person name="Kayamori A."/>
            <person name="Aoki K."/>
            <person name="Shiwa Y."/>
            <person name="Fujita N."/>
            <person name="Sugita T."/>
            <person name="Iwasaki W."/>
            <person name="Tanaka N."/>
            <person name="Takashima M."/>
        </authorList>
    </citation>
    <scope>NUCLEOTIDE SEQUENCE</scope>
    <source>
        <strain evidence="1">HIS016</strain>
    </source>
</reference>
<keyword evidence="2" id="KW-1185">Reference proteome</keyword>
<proteinExistence type="predicted"/>
<evidence type="ECO:0000313" key="1">
    <source>
        <dbReference type="EMBL" id="GMK57141.1"/>
    </source>
</evidence>
<dbReference type="Proteomes" id="UP001222932">
    <property type="component" value="Unassembled WGS sequence"/>
</dbReference>
<comment type="caution">
    <text evidence="1">The sequence shown here is derived from an EMBL/GenBank/DDBJ whole genome shotgun (WGS) entry which is preliminary data.</text>
</comment>
<organism evidence="1 2">
    <name type="scientific">Cutaneotrichosporon spelunceum</name>
    <dbReference type="NCBI Taxonomy" id="1672016"/>
    <lineage>
        <taxon>Eukaryota</taxon>
        <taxon>Fungi</taxon>
        <taxon>Dikarya</taxon>
        <taxon>Basidiomycota</taxon>
        <taxon>Agaricomycotina</taxon>
        <taxon>Tremellomycetes</taxon>
        <taxon>Trichosporonales</taxon>
        <taxon>Trichosporonaceae</taxon>
        <taxon>Cutaneotrichosporon</taxon>
    </lineage>
</organism>
<evidence type="ECO:0000313" key="2">
    <source>
        <dbReference type="Proteomes" id="UP001222932"/>
    </source>
</evidence>
<protein>
    <submittedName>
        <fullName evidence="1">Uncharacterized protein</fullName>
    </submittedName>
</protein>
<gene>
    <name evidence="1" type="ORF">CspeluHIS016_0309810</name>
</gene>
<accession>A0AAD3YBL9</accession>
<name>A0AAD3YBL9_9TREE</name>
<dbReference type="EMBL" id="BTCM01000003">
    <property type="protein sequence ID" value="GMK57141.1"/>
    <property type="molecule type" value="Genomic_DNA"/>
</dbReference>
<sequence length="107" mass="12646">MARTGLQKEVIELYRQGVRNAMSKDQRQAFLIHLRYNFHHPPLTSRDFTAVEYQIRKFRRTLEMLSEPSTQRIALSQDMRDWWANEVERAHARAAIAEMKKAKEASS</sequence>
<reference evidence="1" key="1">
    <citation type="journal article" date="2023" name="BMC Genomics">
        <title>Chromosome-level genome assemblies of Cutaneotrichosporon spp. (Trichosporonales, Basidiomycota) reveal imbalanced evolution between nucleotide sequences and chromosome synteny.</title>
        <authorList>
            <person name="Kobayashi Y."/>
            <person name="Kayamori A."/>
            <person name="Aoki K."/>
            <person name="Shiwa Y."/>
            <person name="Matsutani M."/>
            <person name="Fujita N."/>
            <person name="Sugita T."/>
            <person name="Iwasaki W."/>
            <person name="Tanaka N."/>
            <person name="Takashima M."/>
        </authorList>
    </citation>
    <scope>NUCLEOTIDE SEQUENCE</scope>
    <source>
        <strain evidence="1">HIS016</strain>
    </source>
</reference>
<dbReference type="AlphaFoldDB" id="A0AAD3YBL9"/>